<comment type="catalytic activity">
    <reaction evidence="11 12">
        <text>uridine(1498) in 16S rRNA + S-adenosyl-L-methionine = N(3)-methyluridine(1498) in 16S rRNA + S-adenosyl-L-homocysteine + H(+)</text>
        <dbReference type="Rhea" id="RHEA:42920"/>
        <dbReference type="Rhea" id="RHEA-COMP:10283"/>
        <dbReference type="Rhea" id="RHEA-COMP:10284"/>
        <dbReference type="ChEBI" id="CHEBI:15378"/>
        <dbReference type="ChEBI" id="CHEBI:57856"/>
        <dbReference type="ChEBI" id="CHEBI:59789"/>
        <dbReference type="ChEBI" id="CHEBI:65315"/>
        <dbReference type="ChEBI" id="CHEBI:74502"/>
        <dbReference type="EC" id="2.1.1.193"/>
    </reaction>
</comment>
<evidence type="ECO:0000259" key="14">
    <source>
        <dbReference type="Pfam" id="PF20260"/>
    </source>
</evidence>
<name>A0A5C5SCE7_9STRE</name>
<comment type="caution">
    <text evidence="15">The sequence shown here is derived from an EMBL/GenBank/DDBJ whole genome shotgun (WGS) entry which is preliminary data.</text>
</comment>
<gene>
    <name evidence="15" type="ORF">FRX57_05055</name>
</gene>
<dbReference type="EC" id="2.1.1.193" evidence="3 12"/>
<keyword evidence="9 12" id="KW-0949">S-adenosyl-L-methionine</keyword>
<dbReference type="InterPro" id="IPR046886">
    <property type="entry name" value="RsmE_MTase_dom"/>
</dbReference>
<dbReference type="EMBL" id="VOHL01000003">
    <property type="protein sequence ID" value="TWS97661.1"/>
    <property type="molecule type" value="Genomic_DNA"/>
</dbReference>
<evidence type="ECO:0000256" key="4">
    <source>
        <dbReference type="ARBA" id="ARBA00013673"/>
    </source>
</evidence>
<evidence type="ECO:0000259" key="13">
    <source>
        <dbReference type="Pfam" id="PF04452"/>
    </source>
</evidence>
<evidence type="ECO:0000313" key="15">
    <source>
        <dbReference type="EMBL" id="TWS97661.1"/>
    </source>
</evidence>
<evidence type="ECO:0000256" key="5">
    <source>
        <dbReference type="ARBA" id="ARBA00022490"/>
    </source>
</evidence>
<evidence type="ECO:0000256" key="9">
    <source>
        <dbReference type="ARBA" id="ARBA00022691"/>
    </source>
</evidence>
<keyword evidence="16" id="KW-1185">Reference proteome</keyword>
<keyword evidence="7 12" id="KW-0489">Methyltransferase</keyword>
<evidence type="ECO:0000256" key="10">
    <source>
        <dbReference type="ARBA" id="ARBA00025699"/>
    </source>
</evidence>
<dbReference type="InterPro" id="IPR006700">
    <property type="entry name" value="RsmE"/>
</dbReference>
<dbReference type="InterPro" id="IPR029026">
    <property type="entry name" value="tRNA_m1G_MTases_N"/>
</dbReference>
<dbReference type="Pfam" id="PF20260">
    <property type="entry name" value="PUA_4"/>
    <property type="match status" value="1"/>
</dbReference>
<comment type="similarity">
    <text evidence="2 12">Belongs to the RNA methyltransferase RsmE family.</text>
</comment>
<evidence type="ECO:0000256" key="8">
    <source>
        <dbReference type="ARBA" id="ARBA00022679"/>
    </source>
</evidence>
<dbReference type="SUPFAM" id="SSF88697">
    <property type="entry name" value="PUA domain-like"/>
    <property type="match status" value="1"/>
</dbReference>
<dbReference type="AlphaFoldDB" id="A0A5C5SCE7"/>
<evidence type="ECO:0000256" key="11">
    <source>
        <dbReference type="ARBA" id="ARBA00047944"/>
    </source>
</evidence>
<feature type="domain" description="Ribosomal RNA small subunit methyltransferase E methyltransferase" evidence="13">
    <location>
        <begin position="71"/>
        <end position="240"/>
    </location>
</feature>
<evidence type="ECO:0000256" key="12">
    <source>
        <dbReference type="PIRNR" id="PIRNR015601"/>
    </source>
</evidence>
<dbReference type="FunFam" id="3.40.1280.10:FF:000020">
    <property type="entry name" value="Ribosomal RNA small subunit methyltransferase E"/>
    <property type="match status" value="1"/>
</dbReference>
<reference evidence="15 16" key="1">
    <citation type="submission" date="2019-08" db="EMBL/GenBank/DDBJ databases">
        <authorList>
            <person name="Lei W."/>
        </authorList>
    </citation>
    <scope>NUCLEOTIDE SEQUENCE [LARGE SCALE GENOMIC DNA]</scope>
    <source>
        <strain evidence="15 16">CCUG 66496</strain>
    </source>
</reference>
<feature type="domain" description="Ribosomal RNA small subunit methyltransferase E PUA-like" evidence="14">
    <location>
        <begin position="19"/>
        <end position="63"/>
    </location>
</feature>
<dbReference type="PANTHER" id="PTHR30027:SF3">
    <property type="entry name" value="16S RRNA (URACIL(1498)-N(3))-METHYLTRANSFERASE"/>
    <property type="match status" value="1"/>
</dbReference>
<dbReference type="GO" id="GO:0070475">
    <property type="term" value="P:rRNA base methylation"/>
    <property type="evidence" value="ECO:0007669"/>
    <property type="project" value="TreeGrafter"/>
</dbReference>
<dbReference type="NCBIfam" id="TIGR00046">
    <property type="entry name" value="RsmE family RNA methyltransferase"/>
    <property type="match status" value="1"/>
</dbReference>
<dbReference type="InterPro" id="IPR046887">
    <property type="entry name" value="RsmE_PUA-like"/>
</dbReference>
<evidence type="ECO:0000256" key="7">
    <source>
        <dbReference type="ARBA" id="ARBA00022603"/>
    </source>
</evidence>
<sequence length="248" mass="27238">MQEYFIKGLPSGEQVKVTDKDISKHMFTVMRLQVDDEVVLVFDDGIKRLARISDRDEQLLTLVEDLVDDVELPVAVTIAMGFPKGDKLEFVTQKATELGASQLWAFPADWSVVRWDAKKLAKKAEKLEKIAQGAAQQSKRNKIPSVQLFAHKKDFLAEVAQFDQIFLAYEESAKQGEQAQLVKGLSQLEPGQKILFIFGPEGGISPAEVADLTDLGAVSVGLGPRILRAETAPLYALSAVSVALELKG</sequence>
<dbReference type="RefSeq" id="WP_146567332.1">
    <property type="nucleotide sequence ID" value="NZ_VOHL01000003.1"/>
</dbReference>
<comment type="subcellular location">
    <subcellularLocation>
        <location evidence="1 12">Cytoplasm</location>
    </subcellularLocation>
</comment>
<dbReference type="PANTHER" id="PTHR30027">
    <property type="entry name" value="RIBOSOMAL RNA SMALL SUBUNIT METHYLTRANSFERASE E"/>
    <property type="match status" value="1"/>
</dbReference>
<dbReference type="NCBIfam" id="NF008691">
    <property type="entry name" value="PRK11713.1-4"/>
    <property type="match status" value="1"/>
</dbReference>
<protein>
    <recommendedName>
        <fullName evidence="4 12">Ribosomal RNA small subunit methyltransferase E</fullName>
        <ecNumber evidence="3 12">2.1.1.193</ecNumber>
    </recommendedName>
</protein>
<dbReference type="GO" id="GO:0005737">
    <property type="term" value="C:cytoplasm"/>
    <property type="evidence" value="ECO:0007669"/>
    <property type="project" value="UniProtKB-SubCell"/>
</dbReference>
<accession>A0A5C5SCE7</accession>
<evidence type="ECO:0000256" key="1">
    <source>
        <dbReference type="ARBA" id="ARBA00004496"/>
    </source>
</evidence>
<keyword evidence="8 12" id="KW-0808">Transferase</keyword>
<dbReference type="CDD" id="cd18084">
    <property type="entry name" value="RsmE-like"/>
    <property type="match status" value="1"/>
</dbReference>
<keyword evidence="6 12" id="KW-0698">rRNA processing</keyword>
<dbReference type="Proteomes" id="UP000317430">
    <property type="component" value="Unassembled WGS sequence"/>
</dbReference>
<organism evidence="15 16">
    <name type="scientific">Streptococcus cuniculipharyngis</name>
    <dbReference type="NCBI Taxonomy" id="1562651"/>
    <lineage>
        <taxon>Bacteria</taxon>
        <taxon>Bacillati</taxon>
        <taxon>Bacillota</taxon>
        <taxon>Bacilli</taxon>
        <taxon>Lactobacillales</taxon>
        <taxon>Streptococcaceae</taxon>
        <taxon>Streptococcus</taxon>
    </lineage>
</organism>
<evidence type="ECO:0000256" key="2">
    <source>
        <dbReference type="ARBA" id="ARBA00005528"/>
    </source>
</evidence>
<evidence type="ECO:0000313" key="16">
    <source>
        <dbReference type="Proteomes" id="UP000317430"/>
    </source>
</evidence>
<dbReference type="GO" id="GO:0070042">
    <property type="term" value="F:rRNA (uridine-N3-)-methyltransferase activity"/>
    <property type="evidence" value="ECO:0007669"/>
    <property type="project" value="TreeGrafter"/>
</dbReference>
<evidence type="ECO:0000256" key="3">
    <source>
        <dbReference type="ARBA" id="ARBA00012328"/>
    </source>
</evidence>
<proteinExistence type="inferred from homology"/>
<keyword evidence="5 12" id="KW-0963">Cytoplasm</keyword>
<dbReference type="SUPFAM" id="SSF75217">
    <property type="entry name" value="alpha/beta knot"/>
    <property type="match status" value="1"/>
</dbReference>
<dbReference type="InterPro" id="IPR029028">
    <property type="entry name" value="Alpha/beta_knot_MTases"/>
</dbReference>
<dbReference type="Gene3D" id="3.40.1280.10">
    <property type="match status" value="1"/>
</dbReference>
<dbReference type="PIRSF" id="PIRSF015601">
    <property type="entry name" value="MTase_slr0722"/>
    <property type="match status" value="1"/>
</dbReference>
<dbReference type="InterPro" id="IPR015947">
    <property type="entry name" value="PUA-like_sf"/>
</dbReference>
<comment type="function">
    <text evidence="10 12">Specifically methylates the N3 position of the uracil ring of uridine 1498 (m3U1498) in 16S rRNA. Acts on the fully assembled 30S ribosomal subunit.</text>
</comment>
<dbReference type="Pfam" id="PF04452">
    <property type="entry name" value="Methyltrans_RNA"/>
    <property type="match status" value="1"/>
</dbReference>
<dbReference type="OrthoDB" id="9815641at2"/>
<evidence type="ECO:0000256" key="6">
    <source>
        <dbReference type="ARBA" id="ARBA00022552"/>
    </source>
</evidence>